<comment type="caution">
    <text evidence="1">The sequence shown here is derived from an EMBL/GenBank/DDBJ whole genome shotgun (WGS) entry which is preliminary data.</text>
</comment>
<sequence length="100" mass="11559">MFSQHKELVVGNGQHICFCRDKWSANTLLEVAYPEIFQIANQPGAKIHQHRDGNSRNPNLRRNIQDWEMEELISLLGALHNSTINSLETPHIRFISQKLL</sequence>
<dbReference type="AlphaFoldDB" id="A0AAN8YCN4"/>
<organism evidence="1 2">
    <name type="scientific">Solanum bulbocastanum</name>
    <name type="common">Wild potato</name>
    <dbReference type="NCBI Taxonomy" id="147425"/>
    <lineage>
        <taxon>Eukaryota</taxon>
        <taxon>Viridiplantae</taxon>
        <taxon>Streptophyta</taxon>
        <taxon>Embryophyta</taxon>
        <taxon>Tracheophyta</taxon>
        <taxon>Spermatophyta</taxon>
        <taxon>Magnoliopsida</taxon>
        <taxon>eudicotyledons</taxon>
        <taxon>Gunneridae</taxon>
        <taxon>Pentapetalae</taxon>
        <taxon>asterids</taxon>
        <taxon>lamiids</taxon>
        <taxon>Solanales</taxon>
        <taxon>Solanaceae</taxon>
        <taxon>Solanoideae</taxon>
        <taxon>Solaneae</taxon>
        <taxon>Solanum</taxon>
    </lineage>
</organism>
<reference evidence="1 2" key="1">
    <citation type="submission" date="2024-02" db="EMBL/GenBank/DDBJ databases">
        <title>de novo genome assembly of Solanum bulbocastanum strain 11H21.</title>
        <authorList>
            <person name="Hosaka A.J."/>
        </authorList>
    </citation>
    <scope>NUCLEOTIDE SEQUENCE [LARGE SCALE GENOMIC DNA]</scope>
    <source>
        <tissue evidence="1">Young leaves</tissue>
    </source>
</reference>
<dbReference type="EMBL" id="JBANQN010000006">
    <property type="protein sequence ID" value="KAK6786686.1"/>
    <property type="molecule type" value="Genomic_DNA"/>
</dbReference>
<gene>
    <name evidence="1" type="ORF">RDI58_015211</name>
</gene>
<name>A0AAN8YCN4_SOLBU</name>
<protein>
    <submittedName>
        <fullName evidence="1">Uncharacterized protein</fullName>
    </submittedName>
</protein>
<accession>A0AAN8YCN4</accession>
<keyword evidence="2" id="KW-1185">Reference proteome</keyword>
<dbReference type="Proteomes" id="UP001371456">
    <property type="component" value="Unassembled WGS sequence"/>
</dbReference>
<evidence type="ECO:0000313" key="1">
    <source>
        <dbReference type="EMBL" id="KAK6786686.1"/>
    </source>
</evidence>
<evidence type="ECO:0000313" key="2">
    <source>
        <dbReference type="Proteomes" id="UP001371456"/>
    </source>
</evidence>
<proteinExistence type="predicted"/>